<proteinExistence type="predicted"/>
<dbReference type="Pfam" id="PF14566">
    <property type="entry name" value="PTPlike_phytase"/>
    <property type="match status" value="2"/>
</dbReference>
<sequence>MADGREGGPAAGRQFDRVRLCPVRVRVRSQMAELGFPGDCSGTLPSQRATDILLNSIFPALNQRRRLQESRSPGSAMPPAKDSAGPATATGPPPASSQTLLRPPLAPPVPHPHSFLPRQQKVLPDRWLALSRPAGLIKNRTGAVLSRGTILKADRFEPASASAYQPTGRTPQHDPILAEVPNFRSVALSIYGVSQPTVPGISTLLTLLDCHPSSSSGKARSAVWISAREEPTVYINRRPFALRDAEDPTDNVRRSAQGISAARLEQMEVRLKEDVEREAVKGNGLVLVHEEIDGTIVPTWVAIDIVHTPREVFDSLTSASFQVRYFRIPISYSPAGTDTTTATSELSYLDDYARAIKNSTIDDALVFSDGHGSGRSTFAMVVAMLIRRAQMVAAGEQDPIPVPLGLPANIGSQIELIAEGESQNRALLRLVYVLERGLQPKASRSAIDWALARGPLIEDLKTAILGNYGCILHLFPLVSRGAYIKQLLDEVIDQCDALTNLRETILMYRVAYSSNGDVAAIGTAVRHLERYFTLLAFCAYIDDQLREEGFGSPFSEWLVGRKEIWRMLQNFRRKGPRLSLFRPVEDLTIFSEDNAPFAGLTQRPFENELEKYVIKSRQGTVLVAHTILKVDQWLHAPSPPSVPAGLSDAAGVISPTPTPTPLIVDGAYNFRQIPGLEVFGVAQPTVLGIKNVVHALADRACQAGKAPLGAILWINLREEPLCYVNGIPYVLRDKQNTLRNIKSYSGITGTRLEVLEAKLKDDVIQELQNYEDRLLLHVETPTGQILGQWEDCRAADVLSLREVMDVIKSEEHAEDAAAKTKNITVTYHRVPITAETPPEASDFDEILSLLCRTHLMDTAIVLNCQMGVGRSTMGTVVTALVLYWLSSKPTTPAAQSRPRLNYQVIHSLLRVVRNGIEAKQIVDTVIDQCDATINLRDSIETMRVAADNASDDETRKIAVKKGIVNLKRYFLLIA</sequence>
<dbReference type="SUPFAM" id="SSF52799">
    <property type="entry name" value="(Phosphotyrosine protein) phosphatases II"/>
    <property type="match status" value="2"/>
</dbReference>
<dbReference type="InterPro" id="IPR050561">
    <property type="entry name" value="PTP"/>
</dbReference>
<gene>
    <name evidence="2" type="ORF">BDK51DRAFT_26694</name>
</gene>
<keyword evidence="3" id="KW-1185">Reference proteome</keyword>
<feature type="compositionally biased region" description="Low complexity" evidence="1">
    <location>
        <begin position="83"/>
        <end position="103"/>
    </location>
</feature>
<reference evidence="3" key="1">
    <citation type="journal article" date="2018" name="Nat. Microbiol.">
        <title>Leveraging single-cell genomics to expand the fungal tree of life.</title>
        <authorList>
            <person name="Ahrendt S.R."/>
            <person name="Quandt C.A."/>
            <person name="Ciobanu D."/>
            <person name="Clum A."/>
            <person name="Salamov A."/>
            <person name="Andreopoulos B."/>
            <person name="Cheng J.F."/>
            <person name="Woyke T."/>
            <person name="Pelin A."/>
            <person name="Henrissat B."/>
            <person name="Reynolds N.K."/>
            <person name="Benny G.L."/>
            <person name="Smith M.E."/>
            <person name="James T.Y."/>
            <person name="Grigoriev I.V."/>
        </authorList>
    </citation>
    <scope>NUCLEOTIDE SEQUENCE [LARGE SCALE GENOMIC DNA]</scope>
</reference>
<dbReference type="OrthoDB" id="66369at2759"/>
<feature type="non-terminal residue" evidence="2">
    <location>
        <position position="974"/>
    </location>
</feature>
<evidence type="ECO:0000256" key="1">
    <source>
        <dbReference type="SAM" id="MobiDB-lite"/>
    </source>
</evidence>
<evidence type="ECO:0000313" key="2">
    <source>
        <dbReference type="EMBL" id="RKO94243.1"/>
    </source>
</evidence>
<dbReference type="PANTHER" id="PTHR23339">
    <property type="entry name" value="TYROSINE SPECIFIC PROTEIN PHOSPHATASE AND DUAL SPECIFICITY PROTEIN PHOSPHATASE"/>
    <property type="match status" value="1"/>
</dbReference>
<dbReference type="Gene3D" id="3.90.190.10">
    <property type="entry name" value="Protein tyrosine phosphatase superfamily"/>
    <property type="match status" value="2"/>
</dbReference>
<feature type="region of interest" description="Disordered" evidence="1">
    <location>
        <begin position="66"/>
        <end position="116"/>
    </location>
</feature>
<evidence type="ECO:0000313" key="3">
    <source>
        <dbReference type="Proteomes" id="UP000269721"/>
    </source>
</evidence>
<name>A0A4P9WQ17_9FUNG</name>
<dbReference type="SMART" id="SM01301">
    <property type="entry name" value="PTPlike_phytase"/>
    <property type="match status" value="2"/>
</dbReference>
<dbReference type="InterPro" id="IPR029021">
    <property type="entry name" value="Prot-tyrosine_phosphatase-like"/>
</dbReference>
<dbReference type="Proteomes" id="UP000269721">
    <property type="component" value="Unassembled WGS sequence"/>
</dbReference>
<accession>A0A4P9WQ17</accession>
<protein>
    <submittedName>
        <fullName evidence="2">Inositol hexakisphosphate-domain-containing protein</fullName>
    </submittedName>
</protein>
<dbReference type="AlphaFoldDB" id="A0A4P9WQ17"/>
<organism evidence="2 3">
    <name type="scientific">Blyttiomyces helicus</name>
    <dbReference type="NCBI Taxonomy" id="388810"/>
    <lineage>
        <taxon>Eukaryota</taxon>
        <taxon>Fungi</taxon>
        <taxon>Fungi incertae sedis</taxon>
        <taxon>Chytridiomycota</taxon>
        <taxon>Chytridiomycota incertae sedis</taxon>
        <taxon>Chytridiomycetes</taxon>
        <taxon>Chytridiomycetes incertae sedis</taxon>
        <taxon>Blyttiomyces</taxon>
    </lineage>
</organism>
<dbReference type="EMBL" id="KZ993958">
    <property type="protein sequence ID" value="RKO94243.1"/>
    <property type="molecule type" value="Genomic_DNA"/>
</dbReference>